<organism evidence="4 5">
    <name type="scientific">Stieleria magnilauensis</name>
    <dbReference type="NCBI Taxonomy" id="2527963"/>
    <lineage>
        <taxon>Bacteria</taxon>
        <taxon>Pseudomonadati</taxon>
        <taxon>Planctomycetota</taxon>
        <taxon>Planctomycetia</taxon>
        <taxon>Pirellulales</taxon>
        <taxon>Pirellulaceae</taxon>
        <taxon>Stieleria</taxon>
    </lineage>
</organism>
<gene>
    <name evidence="4" type="primary">spo0C_2</name>
    <name evidence="4" type="ORF">TBK1r_44170</name>
</gene>
<reference evidence="4 5" key="1">
    <citation type="submission" date="2019-02" db="EMBL/GenBank/DDBJ databases">
        <title>Deep-cultivation of Planctomycetes and their phenomic and genomic characterization uncovers novel biology.</title>
        <authorList>
            <person name="Wiegand S."/>
            <person name="Jogler M."/>
            <person name="Boedeker C."/>
            <person name="Pinto D."/>
            <person name="Vollmers J."/>
            <person name="Rivas-Marin E."/>
            <person name="Kohn T."/>
            <person name="Peeters S.H."/>
            <person name="Heuer A."/>
            <person name="Rast P."/>
            <person name="Oberbeckmann S."/>
            <person name="Bunk B."/>
            <person name="Jeske O."/>
            <person name="Meyerdierks A."/>
            <person name="Storesund J.E."/>
            <person name="Kallscheuer N."/>
            <person name="Luecker S."/>
            <person name="Lage O.M."/>
            <person name="Pohl T."/>
            <person name="Merkel B.J."/>
            <person name="Hornburger P."/>
            <person name="Mueller R.-W."/>
            <person name="Bruemmer F."/>
            <person name="Labrenz M."/>
            <person name="Spormann A.M."/>
            <person name="Op den Camp H."/>
            <person name="Overmann J."/>
            <person name="Amann R."/>
            <person name="Jetten M.S.M."/>
            <person name="Mascher T."/>
            <person name="Medema M.H."/>
            <person name="Devos D.P."/>
            <person name="Kaster A.-K."/>
            <person name="Ovreas L."/>
            <person name="Rohde M."/>
            <person name="Galperin M.Y."/>
            <person name="Jogler C."/>
        </authorList>
    </citation>
    <scope>NUCLEOTIDE SEQUENCE [LARGE SCALE GENOMIC DNA]</scope>
    <source>
        <strain evidence="4 5">TBK1r</strain>
    </source>
</reference>
<proteinExistence type="inferred from homology"/>
<dbReference type="PANTHER" id="PTHR33375">
    <property type="entry name" value="CHROMOSOME-PARTITIONING PROTEIN PARB-RELATED"/>
    <property type="match status" value="1"/>
</dbReference>
<dbReference type="PANTHER" id="PTHR33375:SF1">
    <property type="entry name" value="CHROMOSOME-PARTITIONING PROTEIN PARB-RELATED"/>
    <property type="match status" value="1"/>
</dbReference>
<dbReference type="InterPro" id="IPR003115">
    <property type="entry name" value="ParB_N"/>
</dbReference>
<feature type="domain" description="ParB-like N-terminal" evidence="3">
    <location>
        <begin position="48"/>
        <end position="141"/>
    </location>
</feature>
<dbReference type="InterPro" id="IPR050336">
    <property type="entry name" value="Chromosome_partition/occlusion"/>
</dbReference>
<sequence>MSSTRNLLKKADANLKESIGLRPAESRPQLSPVAMAKDIGRRANRSFGRIEIDRVQPDPDQPRVEFNAEALQNLADSIREKGQLAPIRVRWSDQRNTWLIISGERRWRACKQAGLKMIDCNFQEQALSETQILEEQLIENLLRVDLKPIEEAESFQKLIKVNHWTGKELAAELSISPTRVSRALALLKLPHEMRVRVDDGEISARAGYELSKLPEPQLREVTQQTTSVTIQQASQAVKKKRGCERKVPRGCNQTFIAENGWKIVAKSGRKGSYHDIEQALTEALEEVRLRIDNRVKLM</sequence>
<evidence type="ECO:0000313" key="5">
    <source>
        <dbReference type="Proteomes" id="UP000318081"/>
    </source>
</evidence>
<dbReference type="Pfam" id="PF17762">
    <property type="entry name" value="HTH_ParB"/>
    <property type="match status" value="1"/>
</dbReference>
<dbReference type="Gene3D" id="1.10.10.2830">
    <property type="match status" value="1"/>
</dbReference>
<evidence type="ECO:0000313" key="4">
    <source>
        <dbReference type="EMBL" id="QDV85436.1"/>
    </source>
</evidence>
<keyword evidence="2" id="KW-0159">Chromosome partition</keyword>
<dbReference type="SMART" id="SM00470">
    <property type="entry name" value="ParB"/>
    <property type="match status" value="1"/>
</dbReference>
<keyword evidence="5" id="KW-1185">Reference proteome</keyword>
<protein>
    <submittedName>
        <fullName evidence="4">Chromosome-partitioning protein Spo0J</fullName>
    </submittedName>
</protein>
<evidence type="ECO:0000256" key="2">
    <source>
        <dbReference type="ARBA" id="ARBA00022829"/>
    </source>
</evidence>
<name>A0ABX5XUH2_9BACT</name>
<dbReference type="Proteomes" id="UP000318081">
    <property type="component" value="Chromosome"/>
</dbReference>
<dbReference type="EMBL" id="CP036432">
    <property type="protein sequence ID" value="QDV85436.1"/>
    <property type="molecule type" value="Genomic_DNA"/>
</dbReference>
<comment type="similarity">
    <text evidence="1">Belongs to the ParB family.</text>
</comment>
<evidence type="ECO:0000259" key="3">
    <source>
        <dbReference type="SMART" id="SM00470"/>
    </source>
</evidence>
<dbReference type="InterPro" id="IPR036086">
    <property type="entry name" value="ParB/Sulfiredoxin_sf"/>
</dbReference>
<dbReference type="InterPro" id="IPR041468">
    <property type="entry name" value="HTH_ParB/Spo0J"/>
</dbReference>
<dbReference type="NCBIfam" id="TIGR00180">
    <property type="entry name" value="parB_part"/>
    <property type="match status" value="1"/>
</dbReference>
<dbReference type="Gene3D" id="3.90.1530.30">
    <property type="match status" value="1"/>
</dbReference>
<dbReference type="SUPFAM" id="SSF110849">
    <property type="entry name" value="ParB/Sulfiredoxin"/>
    <property type="match status" value="1"/>
</dbReference>
<dbReference type="SUPFAM" id="SSF109709">
    <property type="entry name" value="KorB DNA-binding domain-like"/>
    <property type="match status" value="1"/>
</dbReference>
<accession>A0ABX5XUH2</accession>
<evidence type="ECO:0000256" key="1">
    <source>
        <dbReference type="ARBA" id="ARBA00006295"/>
    </source>
</evidence>
<dbReference type="InterPro" id="IPR004437">
    <property type="entry name" value="ParB/RepB/Spo0J"/>
</dbReference>
<dbReference type="Pfam" id="PF02195">
    <property type="entry name" value="ParB_N"/>
    <property type="match status" value="1"/>
</dbReference>